<comment type="function">
    <text evidence="5">Responsible for synthesis of pseudouridine from uracil-55 in the psi GC loop of transfer RNAs.</text>
</comment>
<keyword evidence="9" id="KW-1185">Reference proteome</keyword>
<feature type="domain" description="Pseudouridine synthase II N-terminal" evidence="6">
    <location>
        <begin position="24"/>
        <end position="173"/>
    </location>
</feature>
<dbReference type="CDD" id="cd02573">
    <property type="entry name" value="PseudoU_synth_EcTruB"/>
    <property type="match status" value="1"/>
</dbReference>
<evidence type="ECO:0000256" key="5">
    <source>
        <dbReference type="HAMAP-Rule" id="MF_01080"/>
    </source>
</evidence>
<evidence type="ECO:0000313" key="9">
    <source>
        <dbReference type="Proteomes" id="UP000236497"/>
    </source>
</evidence>
<keyword evidence="3 5" id="KW-0819">tRNA processing</keyword>
<keyword evidence="4 5" id="KW-0413">Isomerase</keyword>
<dbReference type="Gene3D" id="3.30.2350.10">
    <property type="entry name" value="Pseudouridine synthase"/>
    <property type="match status" value="1"/>
</dbReference>
<dbReference type="EMBL" id="CVTD020000015">
    <property type="protein sequence ID" value="CRZ34450.1"/>
    <property type="molecule type" value="Genomic_DNA"/>
</dbReference>
<comment type="similarity">
    <text evidence="2 5">Belongs to the pseudouridine synthase TruB family. Type 1 subfamily.</text>
</comment>
<evidence type="ECO:0000259" key="7">
    <source>
        <dbReference type="Pfam" id="PF16198"/>
    </source>
</evidence>
<feature type="domain" description="tRNA pseudouridylate synthase B C-terminal" evidence="7">
    <location>
        <begin position="174"/>
        <end position="215"/>
    </location>
</feature>
<dbReference type="Proteomes" id="UP000236497">
    <property type="component" value="Unassembled WGS sequence"/>
</dbReference>
<dbReference type="Pfam" id="PF01509">
    <property type="entry name" value="TruB_N"/>
    <property type="match status" value="1"/>
</dbReference>
<dbReference type="PANTHER" id="PTHR13767">
    <property type="entry name" value="TRNA-PSEUDOURIDINE SYNTHASE"/>
    <property type="match status" value="1"/>
</dbReference>
<accession>A0A0H5SHB1</accession>
<dbReference type="InterPro" id="IPR032819">
    <property type="entry name" value="TruB_C"/>
</dbReference>
<dbReference type="GO" id="GO:0003723">
    <property type="term" value="F:RNA binding"/>
    <property type="evidence" value="ECO:0007669"/>
    <property type="project" value="InterPro"/>
</dbReference>
<dbReference type="EC" id="5.4.99.25" evidence="5"/>
<evidence type="ECO:0000256" key="3">
    <source>
        <dbReference type="ARBA" id="ARBA00022694"/>
    </source>
</evidence>
<proteinExistence type="inferred from homology"/>
<comment type="catalytic activity">
    <reaction evidence="1 5">
        <text>uridine(55) in tRNA = pseudouridine(55) in tRNA</text>
        <dbReference type="Rhea" id="RHEA:42532"/>
        <dbReference type="Rhea" id="RHEA-COMP:10101"/>
        <dbReference type="Rhea" id="RHEA-COMP:10102"/>
        <dbReference type="ChEBI" id="CHEBI:65314"/>
        <dbReference type="ChEBI" id="CHEBI:65315"/>
        <dbReference type="EC" id="5.4.99.25"/>
    </reaction>
</comment>
<organism evidence="8 9">
    <name type="scientific">Herbinix hemicellulosilytica</name>
    <dbReference type="NCBI Taxonomy" id="1564487"/>
    <lineage>
        <taxon>Bacteria</taxon>
        <taxon>Bacillati</taxon>
        <taxon>Bacillota</taxon>
        <taxon>Clostridia</taxon>
        <taxon>Lachnospirales</taxon>
        <taxon>Lachnospiraceae</taxon>
        <taxon>Herbinix</taxon>
    </lineage>
</organism>
<gene>
    <name evidence="5 8" type="primary">truB</name>
    <name evidence="8" type="ORF">HHT355_1248</name>
</gene>
<name>A0A0H5SHB1_HERHM</name>
<dbReference type="SUPFAM" id="SSF55120">
    <property type="entry name" value="Pseudouridine synthase"/>
    <property type="match status" value="1"/>
</dbReference>
<dbReference type="GO" id="GO:1990481">
    <property type="term" value="P:mRNA pseudouridine synthesis"/>
    <property type="evidence" value="ECO:0007669"/>
    <property type="project" value="TreeGrafter"/>
</dbReference>
<feature type="active site" description="Nucleophile" evidence="5">
    <location>
        <position position="39"/>
    </location>
</feature>
<evidence type="ECO:0000256" key="1">
    <source>
        <dbReference type="ARBA" id="ARBA00000385"/>
    </source>
</evidence>
<dbReference type="RefSeq" id="WP_103202563.1">
    <property type="nucleotide sequence ID" value="NZ_CVTD020000015.1"/>
</dbReference>
<dbReference type="NCBIfam" id="TIGR00431">
    <property type="entry name" value="TruB"/>
    <property type="match status" value="1"/>
</dbReference>
<dbReference type="OrthoDB" id="9802309at2"/>
<dbReference type="Pfam" id="PF16198">
    <property type="entry name" value="TruB_C_2"/>
    <property type="match status" value="1"/>
</dbReference>
<evidence type="ECO:0000256" key="2">
    <source>
        <dbReference type="ARBA" id="ARBA00005642"/>
    </source>
</evidence>
<sequence>MIDGIINIYKEKGYTSHDVVAKMRGILKIKKIGHTGTLDPEAEGVLPVCIGKATKVVDLIVDKDKTYEAVMKLGIVTDTQDMTGNVLKEASVNVDLQQIKEAVERFIGGYDQIPPMYSAVKVNGKKLYELARQGKEIERSSRKVMIYNIEILKFDPDEHEVRLRVDCGKGTYIRTLLHDIGEILGCGGVMKTLLRTRVGNFDISGSLYLSEVEEYVRSGTIGGHIVSVDEIFSSYPKAVMSSKYDKLVYNGNAFFKRNLDFLSDQDTISGGALVRVYDSRGVFVGIYRFDADLSKFVAYKMFL</sequence>
<dbReference type="PANTHER" id="PTHR13767:SF2">
    <property type="entry name" value="PSEUDOURIDYLATE SYNTHASE TRUB1"/>
    <property type="match status" value="1"/>
</dbReference>
<dbReference type="InterPro" id="IPR002501">
    <property type="entry name" value="PsdUridine_synth_N"/>
</dbReference>
<dbReference type="AlphaFoldDB" id="A0A0H5SHB1"/>
<dbReference type="HAMAP" id="MF_01080">
    <property type="entry name" value="TruB_bact"/>
    <property type="match status" value="1"/>
</dbReference>
<dbReference type="InterPro" id="IPR014780">
    <property type="entry name" value="tRNA_psdUridine_synth_TruB"/>
</dbReference>
<protein>
    <recommendedName>
        <fullName evidence="5">tRNA pseudouridine synthase B</fullName>
        <ecNumber evidence="5">5.4.99.25</ecNumber>
    </recommendedName>
    <alternativeName>
        <fullName evidence="5">tRNA pseudouridine(55) synthase</fullName>
        <shortName evidence="5">Psi55 synthase</shortName>
    </alternativeName>
    <alternativeName>
        <fullName evidence="5">tRNA pseudouridylate synthase</fullName>
    </alternativeName>
    <alternativeName>
        <fullName evidence="5">tRNA-uridine isomerase</fullName>
    </alternativeName>
</protein>
<dbReference type="GO" id="GO:0031119">
    <property type="term" value="P:tRNA pseudouridine synthesis"/>
    <property type="evidence" value="ECO:0007669"/>
    <property type="project" value="UniProtKB-UniRule"/>
</dbReference>
<dbReference type="GO" id="GO:0160148">
    <property type="term" value="F:tRNA pseudouridine(55) synthase activity"/>
    <property type="evidence" value="ECO:0007669"/>
    <property type="project" value="UniProtKB-EC"/>
</dbReference>
<dbReference type="InterPro" id="IPR020103">
    <property type="entry name" value="PsdUridine_synth_cat_dom_sf"/>
</dbReference>
<evidence type="ECO:0000256" key="4">
    <source>
        <dbReference type="ARBA" id="ARBA00023235"/>
    </source>
</evidence>
<evidence type="ECO:0000313" key="8">
    <source>
        <dbReference type="EMBL" id="CRZ34450.1"/>
    </source>
</evidence>
<dbReference type="FunFam" id="3.30.2350.10:FF:000011">
    <property type="entry name" value="tRNA pseudouridine synthase B"/>
    <property type="match status" value="1"/>
</dbReference>
<evidence type="ECO:0000259" key="6">
    <source>
        <dbReference type="Pfam" id="PF01509"/>
    </source>
</evidence>
<reference evidence="8 9" key="1">
    <citation type="submission" date="2015-06" db="EMBL/GenBank/DDBJ databases">
        <authorList>
            <person name="Wibberg Daniel"/>
        </authorList>
    </citation>
    <scope>NUCLEOTIDE SEQUENCE [LARGE SCALE GENOMIC DNA]</scope>
    <source>
        <strain evidence="8 9">T3/55T</strain>
    </source>
</reference>